<dbReference type="Pfam" id="PF05649">
    <property type="entry name" value="Peptidase_M13_N"/>
    <property type="match status" value="1"/>
</dbReference>
<dbReference type="GO" id="GO:0006508">
    <property type="term" value="P:proteolysis"/>
    <property type="evidence" value="ECO:0007669"/>
    <property type="project" value="InterPro"/>
</dbReference>
<protein>
    <recommendedName>
        <fullName evidence="1">Peptidase M13 N-terminal domain-containing protein</fullName>
    </recommendedName>
</protein>
<accession>A0A0B1TPU2</accession>
<dbReference type="InterPro" id="IPR042089">
    <property type="entry name" value="Peptidase_M13_dom_2"/>
</dbReference>
<dbReference type="EMBL" id="KN549215">
    <property type="protein sequence ID" value="KHJ99553.1"/>
    <property type="molecule type" value="Genomic_DNA"/>
</dbReference>
<dbReference type="InterPro" id="IPR008753">
    <property type="entry name" value="Peptidase_M13_N"/>
</dbReference>
<dbReference type="SUPFAM" id="SSF55486">
    <property type="entry name" value="Metalloproteases ('zincins'), catalytic domain"/>
    <property type="match status" value="1"/>
</dbReference>
<organism evidence="2 3">
    <name type="scientific">Oesophagostomum dentatum</name>
    <name type="common">Nodular worm</name>
    <dbReference type="NCBI Taxonomy" id="61180"/>
    <lineage>
        <taxon>Eukaryota</taxon>
        <taxon>Metazoa</taxon>
        <taxon>Ecdysozoa</taxon>
        <taxon>Nematoda</taxon>
        <taxon>Chromadorea</taxon>
        <taxon>Rhabditida</taxon>
        <taxon>Rhabditina</taxon>
        <taxon>Rhabditomorpha</taxon>
        <taxon>Strongyloidea</taxon>
        <taxon>Strongylidae</taxon>
        <taxon>Oesophagostomum</taxon>
    </lineage>
</organism>
<dbReference type="AlphaFoldDB" id="A0A0B1TPU2"/>
<gene>
    <name evidence="2" type="ORF">OESDEN_00456</name>
</gene>
<dbReference type="Gene3D" id="1.10.1380.10">
    <property type="entry name" value="Neutral endopeptidase , domain2"/>
    <property type="match status" value="1"/>
</dbReference>
<evidence type="ECO:0000313" key="3">
    <source>
        <dbReference type="Proteomes" id="UP000053660"/>
    </source>
</evidence>
<feature type="domain" description="Peptidase M13 N-terminal" evidence="1">
    <location>
        <begin position="4"/>
        <end position="91"/>
    </location>
</feature>
<proteinExistence type="predicted"/>
<reference evidence="2 3" key="1">
    <citation type="submission" date="2014-03" db="EMBL/GenBank/DDBJ databases">
        <title>Draft genome of the hookworm Oesophagostomum dentatum.</title>
        <authorList>
            <person name="Mitreva M."/>
        </authorList>
    </citation>
    <scope>NUCLEOTIDE SEQUENCE [LARGE SCALE GENOMIC DNA]</scope>
    <source>
        <strain evidence="2 3">OD-Hann</strain>
    </source>
</reference>
<evidence type="ECO:0000313" key="2">
    <source>
        <dbReference type="EMBL" id="KHJ99553.1"/>
    </source>
</evidence>
<sequence length="134" mass="15666">MNALKAMYKKCMDKDELNRIGATRLIQSIRSFGVWPILEGDEKWRVNDFDLTSLLVHVSQVRGVDVFISYYVTLDSKNVSRRLIEVCQADFHWILLHQCMCVHSSETSPFYPVFTRRSNTEEVSHPSMDFHSHQ</sequence>
<dbReference type="Proteomes" id="UP000053660">
    <property type="component" value="Unassembled WGS sequence"/>
</dbReference>
<keyword evidence="3" id="KW-1185">Reference proteome</keyword>
<dbReference type="OrthoDB" id="5848734at2759"/>
<evidence type="ECO:0000259" key="1">
    <source>
        <dbReference type="Pfam" id="PF05649"/>
    </source>
</evidence>
<name>A0A0B1TPU2_OESDE</name>